<protein>
    <recommendedName>
        <fullName evidence="13">Mitochondrial import inner membrane translocase subunit</fullName>
    </recommendedName>
</protein>
<keyword evidence="8 13" id="KW-0811">Translocation</keyword>
<dbReference type="GO" id="GO:0046872">
    <property type="term" value="F:metal ion binding"/>
    <property type="evidence" value="ECO:0007669"/>
    <property type="project" value="UniProtKB-KW"/>
</dbReference>
<evidence type="ECO:0000256" key="10">
    <source>
        <dbReference type="ARBA" id="ARBA00023136"/>
    </source>
</evidence>
<comment type="caution">
    <text evidence="15">The sequence shown here is derived from an EMBL/GenBank/DDBJ whole genome shotgun (WGS) entry which is preliminary data.</text>
</comment>
<dbReference type="Proteomes" id="UP000886653">
    <property type="component" value="Unassembled WGS sequence"/>
</dbReference>
<comment type="function">
    <text evidence="13">Mitochondrial intermembrane chaperone that participates in the import and insertion of some multi-pass transmembrane proteins into the mitochondrial inner membrane. Also required for the transfer of beta-barrel precursors from the TOM complex to the sorting and assembly machinery (SAM complex) of the outer membrane. Acts as a chaperone-like protein that protects the hydrophobic precursors from aggregation and guide them through the mitochondrial intermembrane space.</text>
</comment>
<comment type="subunit">
    <text evidence="13">Heterohexamer.</text>
</comment>
<evidence type="ECO:0000256" key="6">
    <source>
        <dbReference type="ARBA" id="ARBA00022833"/>
    </source>
</evidence>
<dbReference type="AlphaFoldDB" id="A0A9P6NIN0"/>
<dbReference type="OrthoDB" id="274922at2759"/>
<accession>A0A9P6NIN0</accession>
<dbReference type="GO" id="GO:0045039">
    <property type="term" value="P:protein insertion into mitochondrial inner membrane"/>
    <property type="evidence" value="ECO:0007669"/>
    <property type="project" value="TreeGrafter"/>
</dbReference>
<evidence type="ECO:0000256" key="13">
    <source>
        <dbReference type="RuleBase" id="RU367043"/>
    </source>
</evidence>
<dbReference type="EMBL" id="MU167245">
    <property type="protein sequence ID" value="KAG0147656.1"/>
    <property type="molecule type" value="Genomic_DNA"/>
</dbReference>
<dbReference type="Pfam" id="PF02953">
    <property type="entry name" value="zf-Tim10_DDP"/>
    <property type="match status" value="1"/>
</dbReference>
<evidence type="ECO:0000313" key="15">
    <source>
        <dbReference type="EMBL" id="KAG0147656.1"/>
    </source>
</evidence>
<proteinExistence type="inferred from homology"/>
<keyword evidence="3 13" id="KW-0813">Transport</keyword>
<evidence type="ECO:0000256" key="11">
    <source>
        <dbReference type="ARBA" id="ARBA00023157"/>
    </source>
</evidence>
<keyword evidence="16" id="KW-1185">Reference proteome</keyword>
<evidence type="ECO:0000256" key="4">
    <source>
        <dbReference type="ARBA" id="ARBA00022723"/>
    </source>
</evidence>
<gene>
    <name evidence="15" type="ORF">CROQUDRAFT_42443</name>
</gene>
<sequence>MSFFGRGSSSSSSNSSSITPSAALDAAVTELEMVSDLFNRLVRSCHTKCINTRYAEADLNKGESVCVDRCVEKFFNVNAKVGERMQAKGSGATSNPTSAFL</sequence>
<reference evidence="15" key="1">
    <citation type="submission" date="2013-11" db="EMBL/GenBank/DDBJ databases">
        <title>Genome sequence of the fusiform rust pathogen reveals effectors for host alternation and coevolution with pine.</title>
        <authorList>
            <consortium name="DOE Joint Genome Institute"/>
            <person name="Smith K."/>
            <person name="Pendleton A."/>
            <person name="Kubisiak T."/>
            <person name="Anderson C."/>
            <person name="Salamov A."/>
            <person name="Aerts A."/>
            <person name="Riley R."/>
            <person name="Clum A."/>
            <person name="Lindquist E."/>
            <person name="Ence D."/>
            <person name="Campbell M."/>
            <person name="Kronenberg Z."/>
            <person name="Feau N."/>
            <person name="Dhillon B."/>
            <person name="Hamelin R."/>
            <person name="Burleigh J."/>
            <person name="Smith J."/>
            <person name="Yandell M."/>
            <person name="Nelson C."/>
            <person name="Grigoriev I."/>
            <person name="Davis J."/>
        </authorList>
    </citation>
    <scope>NUCLEOTIDE SEQUENCE</scope>
    <source>
        <strain evidence="15">G11</strain>
    </source>
</reference>
<evidence type="ECO:0000256" key="2">
    <source>
        <dbReference type="ARBA" id="ARBA00006720"/>
    </source>
</evidence>
<keyword evidence="4" id="KW-0479">Metal-binding</keyword>
<dbReference type="GO" id="GO:0015031">
    <property type="term" value="P:protein transport"/>
    <property type="evidence" value="ECO:0007669"/>
    <property type="project" value="UniProtKB-KW"/>
</dbReference>
<keyword evidence="12 13" id="KW-0143">Chaperone</keyword>
<evidence type="ECO:0000256" key="1">
    <source>
        <dbReference type="ARBA" id="ARBA00004137"/>
    </source>
</evidence>
<name>A0A9P6NIN0_9BASI</name>
<evidence type="ECO:0000256" key="8">
    <source>
        <dbReference type="ARBA" id="ARBA00023010"/>
    </source>
</evidence>
<evidence type="ECO:0000259" key="14">
    <source>
        <dbReference type="Pfam" id="PF02953"/>
    </source>
</evidence>
<dbReference type="FunFam" id="1.10.287.810:FF:000002">
    <property type="entry name" value="Mitochondrial import inner membrane translocase subunit tim10"/>
    <property type="match status" value="1"/>
</dbReference>
<keyword evidence="7 13" id="KW-0653">Protein transport</keyword>
<keyword evidence="11 13" id="KW-1015">Disulfide bond</keyword>
<evidence type="ECO:0000256" key="9">
    <source>
        <dbReference type="ARBA" id="ARBA00023128"/>
    </source>
</evidence>
<dbReference type="InterPro" id="IPR035427">
    <property type="entry name" value="Tim10-like_dom_sf"/>
</dbReference>
<dbReference type="PANTHER" id="PTHR11038:SF16">
    <property type="entry name" value="MITOCHONDRIAL IMPORT INNER MEMBRANE TRANSLOCASE SUBUNIT TIM10"/>
    <property type="match status" value="1"/>
</dbReference>
<organism evidence="15 16">
    <name type="scientific">Cronartium quercuum f. sp. fusiforme G11</name>
    <dbReference type="NCBI Taxonomy" id="708437"/>
    <lineage>
        <taxon>Eukaryota</taxon>
        <taxon>Fungi</taxon>
        <taxon>Dikarya</taxon>
        <taxon>Basidiomycota</taxon>
        <taxon>Pucciniomycotina</taxon>
        <taxon>Pucciniomycetes</taxon>
        <taxon>Pucciniales</taxon>
        <taxon>Coleosporiaceae</taxon>
        <taxon>Cronartium</taxon>
    </lineage>
</organism>
<comment type="similarity">
    <text evidence="2 13">Belongs to the small Tim family.</text>
</comment>
<feature type="domain" description="Tim10-like" evidence="14">
    <location>
        <begin position="28"/>
        <end position="87"/>
    </location>
</feature>
<keyword evidence="9 13" id="KW-0496">Mitochondrion</keyword>
<evidence type="ECO:0000256" key="5">
    <source>
        <dbReference type="ARBA" id="ARBA00022792"/>
    </source>
</evidence>
<evidence type="ECO:0000313" key="16">
    <source>
        <dbReference type="Proteomes" id="UP000886653"/>
    </source>
</evidence>
<dbReference type="PANTHER" id="PTHR11038">
    <property type="entry name" value="MITOCHONDRIAL IMPORT INNER MEMBRANE TRANSLOCASE SUBUNIT TIM10"/>
    <property type="match status" value="1"/>
</dbReference>
<keyword evidence="10" id="KW-0472">Membrane</keyword>
<comment type="domain">
    <text evidence="13">The twin CX3C motif contains 4 conserved Cys residues that form 2 disulfide bonds in the mitochondrial intermembrane space.</text>
</comment>
<keyword evidence="6" id="KW-0862">Zinc</keyword>
<dbReference type="Gene3D" id="1.10.287.810">
    <property type="entry name" value="Mitochondrial import inner membrane translocase subunit tim13 like domains"/>
    <property type="match status" value="1"/>
</dbReference>
<dbReference type="InterPro" id="IPR004217">
    <property type="entry name" value="Tim10-like"/>
</dbReference>
<evidence type="ECO:0000256" key="7">
    <source>
        <dbReference type="ARBA" id="ARBA00022927"/>
    </source>
</evidence>
<evidence type="ECO:0000256" key="3">
    <source>
        <dbReference type="ARBA" id="ARBA00022448"/>
    </source>
</evidence>
<evidence type="ECO:0000256" key="12">
    <source>
        <dbReference type="ARBA" id="ARBA00023186"/>
    </source>
</evidence>
<keyword evidence="5 13" id="KW-0999">Mitochondrion inner membrane</keyword>
<dbReference type="GO" id="GO:0005743">
    <property type="term" value="C:mitochondrial inner membrane"/>
    <property type="evidence" value="ECO:0007669"/>
    <property type="project" value="UniProtKB-SubCell"/>
</dbReference>
<dbReference type="SUPFAM" id="SSF144122">
    <property type="entry name" value="Tim10-like"/>
    <property type="match status" value="1"/>
</dbReference>
<comment type="subcellular location">
    <subcellularLocation>
        <location evidence="1 13">Mitochondrion inner membrane</location>
        <topology evidence="1 13">Peripheral membrane protein</topology>
        <orientation evidence="1 13">Intermembrane side</orientation>
    </subcellularLocation>
</comment>